<dbReference type="EMBL" id="ML977566">
    <property type="protein sequence ID" value="KAF2004702.1"/>
    <property type="molecule type" value="Genomic_DNA"/>
</dbReference>
<gene>
    <name evidence="1" type="ORF">P154DRAFT_560491</name>
</gene>
<dbReference type="Proteomes" id="UP000799779">
    <property type="component" value="Unassembled WGS sequence"/>
</dbReference>
<reference evidence="1" key="1">
    <citation type="journal article" date="2020" name="Stud. Mycol.">
        <title>101 Dothideomycetes genomes: a test case for predicting lifestyles and emergence of pathogens.</title>
        <authorList>
            <person name="Haridas S."/>
            <person name="Albert R."/>
            <person name="Binder M."/>
            <person name="Bloem J."/>
            <person name="Labutti K."/>
            <person name="Salamov A."/>
            <person name="Andreopoulos B."/>
            <person name="Baker S."/>
            <person name="Barry K."/>
            <person name="Bills G."/>
            <person name="Bluhm B."/>
            <person name="Cannon C."/>
            <person name="Castanera R."/>
            <person name="Culley D."/>
            <person name="Daum C."/>
            <person name="Ezra D."/>
            <person name="Gonzalez J."/>
            <person name="Henrissat B."/>
            <person name="Kuo A."/>
            <person name="Liang C."/>
            <person name="Lipzen A."/>
            <person name="Lutzoni F."/>
            <person name="Magnuson J."/>
            <person name="Mondo S."/>
            <person name="Nolan M."/>
            <person name="Ohm R."/>
            <person name="Pangilinan J."/>
            <person name="Park H.-J."/>
            <person name="Ramirez L."/>
            <person name="Alfaro M."/>
            <person name="Sun H."/>
            <person name="Tritt A."/>
            <person name="Yoshinaga Y."/>
            <person name="Zwiers L.-H."/>
            <person name="Turgeon B."/>
            <person name="Goodwin S."/>
            <person name="Spatafora J."/>
            <person name="Crous P."/>
            <person name="Grigoriev I."/>
        </authorList>
    </citation>
    <scope>NUCLEOTIDE SEQUENCE</scope>
    <source>
        <strain evidence="1">CBS 123094</strain>
    </source>
</reference>
<proteinExistence type="predicted"/>
<accession>A0A6A5WSN4</accession>
<evidence type="ECO:0000313" key="1">
    <source>
        <dbReference type="EMBL" id="KAF2004702.1"/>
    </source>
</evidence>
<keyword evidence="2" id="KW-1185">Reference proteome</keyword>
<evidence type="ECO:0000313" key="2">
    <source>
        <dbReference type="Proteomes" id="UP000799779"/>
    </source>
</evidence>
<dbReference type="AlphaFoldDB" id="A0A6A5WSN4"/>
<organism evidence="1 2">
    <name type="scientific">Amniculicola lignicola CBS 123094</name>
    <dbReference type="NCBI Taxonomy" id="1392246"/>
    <lineage>
        <taxon>Eukaryota</taxon>
        <taxon>Fungi</taxon>
        <taxon>Dikarya</taxon>
        <taxon>Ascomycota</taxon>
        <taxon>Pezizomycotina</taxon>
        <taxon>Dothideomycetes</taxon>
        <taxon>Pleosporomycetidae</taxon>
        <taxon>Pleosporales</taxon>
        <taxon>Amniculicolaceae</taxon>
        <taxon>Amniculicola</taxon>
    </lineage>
</organism>
<sequence length="294" mass="33651">MCKSLSRSRKCPNLIWYSLVPPGEQHFIKNQLTCFLNPIESSSQHKMSTRQPSDPKAPQAAWMNRADVKFPTDLCATVHWIVALQNKYEQVKTFVPVAPSALSKATSDAKVTVQKIQSVMKQATESLVELYQELDKKVKHVEVQTFKTEGWYKSALVLDELFQQREEFRAALNEIRNPEAYSSYLHTQFVKANKRELFSRGSLRSFMQASCEEIRRVQSMPGGRSFAFRLWIQLKMDLALPKGQAIGDTFLFGYRSIINNAINELIQRPFEDGAHLNFAWAARAVVNFHKSLST</sequence>
<name>A0A6A5WSN4_9PLEO</name>
<protein>
    <submittedName>
        <fullName evidence="1">Uncharacterized protein</fullName>
    </submittedName>
</protein>